<dbReference type="SMART" id="SM00054">
    <property type="entry name" value="EFh"/>
    <property type="match status" value="4"/>
</dbReference>
<dbReference type="Gene3D" id="1.10.238.10">
    <property type="entry name" value="EF-hand"/>
    <property type="match status" value="2"/>
</dbReference>
<evidence type="ECO:0000259" key="5">
    <source>
        <dbReference type="PROSITE" id="PS50222"/>
    </source>
</evidence>
<dbReference type="EMBL" id="HBGS01017252">
    <property type="protein sequence ID" value="CAD9402798.1"/>
    <property type="molecule type" value="Transcribed_RNA"/>
</dbReference>
<feature type="compositionally biased region" description="Basic and acidic residues" evidence="4">
    <location>
        <begin position="54"/>
        <end position="67"/>
    </location>
</feature>
<reference evidence="6" key="1">
    <citation type="submission" date="2021-01" db="EMBL/GenBank/DDBJ databases">
        <authorList>
            <person name="Corre E."/>
            <person name="Pelletier E."/>
            <person name="Niang G."/>
            <person name="Scheremetjew M."/>
            <person name="Finn R."/>
            <person name="Kale V."/>
            <person name="Holt S."/>
            <person name="Cochrane G."/>
            <person name="Meng A."/>
            <person name="Brown T."/>
            <person name="Cohen L."/>
        </authorList>
    </citation>
    <scope>NUCLEOTIDE SEQUENCE</scope>
    <source>
        <strain evidence="6">CCMP1381</strain>
    </source>
</reference>
<keyword evidence="2" id="KW-0677">Repeat</keyword>
<proteinExistence type="predicted"/>
<keyword evidence="3" id="KW-0106">Calcium</keyword>
<dbReference type="InterPro" id="IPR018247">
    <property type="entry name" value="EF_Hand_1_Ca_BS"/>
</dbReference>
<dbReference type="SUPFAM" id="SSF47473">
    <property type="entry name" value="EF-hand"/>
    <property type="match status" value="1"/>
</dbReference>
<name>A0A7S2BPB0_9STRA</name>
<feature type="region of interest" description="Disordered" evidence="4">
    <location>
        <begin position="1"/>
        <end position="127"/>
    </location>
</feature>
<dbReference type="InterPro" id="IPR002048">
    <property type="entry name" value="EF_hand_dom"/>
</dbReference>
<dbReference type="FunFam" id="1.10.238.10:FF:000003">
    <property type="entry name" value="Calmodulin A"/>
    <property type="match status" value="1"/>
</dbReference>
<dbReference type="Pfam" id="PF13499">
    <property type="entry name" value="EF-hand_7"/>
    <property type="match status" value="2"/>
</dbReference>
<evidence type="ECO:0000256" key="4">
    <source>
        <dbReference type="SAM" id="MobiDB-lite"/>
    </source>
</evidence>
<dbReference type="PANTHER" id="PTHR45942">
    <property type="entry name" value="PROTEIN PHOSPATASE 3 REGULATORY SUBUNIT B ALPHA ISOFORM TYPE 1"/>
    <property type="match status" value="1"/>
</dbReference>
<dbReference type="InterPro" id="IPR011992">
    <property type="entry name" value="EF-hand-dom_pair"/>
</dbReference>
<keyword evidence="1" id="KW-0479">Metal-binding</keyword>
<feature type="domain" description="EF-hand" evidence="5">
    <location>
        <begin position="238"/>
        <end position="273"/>
    </location>
</feature>
<evidence type="ECO:0000256" key="2">
    <source>
        <dbReference type="ARBA" id="ARBA00022737"/>
    </source>
</evidence>
<dbReference type="AlphaFoldDB" id="A0A7S2BPB0"/>
<dbReference type="PROSITE" id="PS50222">
    <property type="entry name" value="EF_HAND_2"/>
    <property type="match status" value="4"/>
</dbReference>
<feature type="domain" description="EF-hand" evidence="5">
    <location>
        <begin position="210"/>
        <end position="237"/>
    </location>
</feature>
<accession>A0A7S2BPB0</accession>
<organism evidence="6">
    <name type="scientific">Octactis speculum</name>
    <dbReference type="NCBI Taxonomy" id="3111310"/>
    <lineage>
        <taxon>Eukaryota</taxon>
        <taxon>Sar</taxon>
        <taxon>Stramenopiles</taxon>
        <taxon>Ochrophyta</taxon>
        <taxon>Dictyochophyceae</taxon>
        <taxon>Dictyochales</taxon>
        <taxon>Dictyochaceae</taxon>
        <taxon>Octactis</taxon>
    </lineage>
</organism>
<dbReference type="PRINTS" id="PR00450">
    <property type="entry name" value="RECOVERIN"/>
</dbReference>
<feature type="compositionally biased region" description="Basic and acidic residues" evidence="4">
    <location>
        <begin position="76"/>
        <end position="111"/>
    </location>
</feature>
<feature type="domain" description="EF-hand" evidence="5">
    <location>
        <begin position="277"/>
        <end position="312"/>
    </location>
</feature>
<dbReference type="GO" id="GO:0005509">
    <property type="term" value="F:calcium ion binding"/>
    <property type="evidence" value="ECO:0007669"/>
    <property type="project" value="InterPro"/>
</dbReference>
<evidence type="ECO:0000313" key="6">
    <source>
        <dbReference type="EMBL" id="CAD9402798.1"/>
    </source>
</evidence>
<evidence type="ECO:0000256" key="1">
    <source>
        <dbReference type="ARBA" id="ARBA00022723"/>
    </source>
</evidence>
<feature type="domain" description="EF-hand" evidence="5">
    <location>
        <begin position="165"/>
        <end position="200"/>
    </location>
</feature>
<gene>
    <name evidence="6" type="ORF">DSPE1174_LOCUS9072</name>
</gene>
<dbReference type="PROSITE" id="PS00018">
    <property type="entry name" value="EF_HAND_1"/>
    <property type="match status" value="3"/>
</dbReference>
<sequence>MPSSKVAPKAASNGKSSKKPGQKKAWTPENSAQRTNGKRGTKEGRGGTQSYIEHLNEEKNRKGKDNISGKMASDAYMKKQERKEKRRAKEQQMREDSKPTLKKDMKKEEKNVSQVAAAEEPAHEDSDSAPVVFTCKTTFFFFKEEETIPSGIVSAAVRRLGLTSSQIGKIYRCFRKIDEDGSGQIDMPEFFKMIDTLDTPFMRTLVDKMVFDMVDIDNDGQLDFNEFLLASALVCSFSKDELLGFIFETFDEDNSGIISVDELKNLVDAILTMGSALFPSDFMSVMNSFDANNDGGIDYGEFLTMSKKYPVIFFPAMRMQDTFQRKTLGDTWIRIEERYHKKEYDRVSGDVSRMMSLRANLNADFKKKR</sequence>
<protein>
    <recommendedName>
        <fullName evidence="5">EF-hand domain-containing protein</fullName>
    </recommendedName>
</protein>
<evidence type="ECO:0000256" key="3">
    <source>
        <dbReference type="ARBA" id="ARBA00022837"/>
    </source>
</evidence>